<evidence type="ECO:0000256" key="2">
    <source>
        <dbReference type="ARBA" id="ARBA00023002"/>
    </source>
</evidence>
<evidence type="ECO:0000256" key="1">
    <source>
        <dbReference type="ARBA" id="ARBA00008898"/>
    </source>
</evidence>
<reference evidence="5" key="2">
    <citation type="submission" date="2010-01" db="EMBL/GenBank/DDBJ databases">
        <title>The complete genome of Conexibacter woesei DSM 14684.</title>
        <authorList>
            <consortium name="US DOE Joint Genome Institute (JGI-PGF)"/>
            <person name="Lucas S."/>
            <person name="Copeland A."/>
            <person name="Lapidus A."/>
            <person name="Glavina del Rio T."/>
            <person name="Dalin E."/>
            <person name="Tice H."/>
            <person name="Bruce D."/>
            <person name="Goodwin L."/>
            <person name="Pitluck S."/>
            <person name="Kyrpides N."/>
            <person name="Mavromatis K."/>
            <person name="Ivanova N."/>
            <person name="Mikhailova N."/>
            <person name="Chertkov O."/>
            <person name="Brettin T."/>
            <person name="Detter J.C."/>
            <person name="Han C."/>
            <person name="Larimer F."/>
            <person name="Land M."/>
            <person name="Hauser L."/>
            <person name="Markowitz V."/>
            <person name="Cheng J.-F."/>
            <person name="Hugenholtz P."/>
            <person name="Woyke T."/>
            <person name="Wu D."/>
            <person name="Pukall R."/>
            <person name="Steenblock K."/>
            <person name="Schneider S."/>
            <person name="Klenk H.-P."/>
            <person name="Eisen J.A."/>
        </authorList>
    </citation>
    <scope>NUCLEOTIDE SEQUENCE [LARGE SCALE GENOMIC DNA]</scope>
    <source>
        <strain evidence="5">DSM 14684 / CIP 108061 / JCM 11494 / NBRC 100937 / ID131577</strain>
    </source>
</reference>
<evidence type="ECO:0000313" key="4">
    <source>
        <dbReference type="EMBL" id="ADB52427.1"/>
    </source>
</evidence>
<dbReference type="PANTHER" id="PTHR30466">
    <property type="entry name" value="FLAVIN REDUCTASE"/>
    <property type="match status" value="1"/>
</dbReference>
<dbReference type="InterPro" id="IPR012349">
    <property type="entry name" value="Split_barrel_FMN-bd"/>
</dbReference>
<dbReference type="Pfam" id="PF01613">
    <property type="entry name" value="Flavin_Reduct"/>
    <property type="match status" value="1"/>
</dbReference>
<evidence type="ECO:0000259" key="3">
    <source>
        <dbReference type="SMART" id="SM00903"/>
    </source>
</evidence>
<protein>
    <submittedName>
        <fullName evidence="4">Flavin reductase domain protein FMN-binding protein</fullName>
    </submittedName>
</protein>
<gene>
    <name evidence="4" type="ordered locus">Cwoe_4010</name>
</gene>
<dbReference type="OrthoDB" id="9792858at2"/>
<dbReference type="Proteomes" id="UP000008229">
    <property type="component" value="Chromosome"/>
</dbReference>
<dbReference type="RefSeq" id="WP_012935478.1">
    <property type="nucleotide sequence ID" value="NC_013739.1"/>
</dbReference>
<dbReference type="AlphaFoldDB" id="D3F3R2"/>
<dbReference type="InterPro" id="IPR050268">
    <property type="entry name" value="NADH-dep_flavin_reductase"/>
</dbReference>
<keyword evidence="2" id="KW-0560">Oxidoreductase</keyword>
<dbReference type="HOGENOM" id="CLU_059021_1_4_11"/>
<dbReference type="STRING" id="469383.Cwoe_4010"/>
<accession>D3F3R2</accession>
<proteinExistence type="inferred from homology"/>
<dbReference type="GO" id="GO:0010181">
    <property type="term" value="F:FMN binding"/>
    <property type="evidence" value="ECO:0007669"/>
    <property type="project" value="InterPro"/>
</dbReference>
<keyword evidence="5" id="KW-1185">Reference proteome</keyword>
<dbReference type="eggNOG" id="COG1853">
    <property type="taxonomic scope" value="Bacteria"/>
</dbReference>
<organism evidence="4 5">
    <name type="scientific">Conexibacter woesei (strain DSM 14684 / CCUG 47730 / CIP 108061 / JCM 11494 / NBRC 100937 / ID131577)</name>
    <dbReference type="NCBI Taxonomy" id="469383"/>
    <lineage>
        <taxon>Bacteria</taxon>
        <taxon>Bacillati</taxon>
        <taxon>Actinomycetota</taxon>
        <taxon>Thermoleophilia</taxon>
        <taxon>Solirubrobacterales</taxon>
        <taxon>Conexibacteraceae</taxon>
        <taxon>Conexibacter</taxon>
    </lineage>
</organism>
<sequence>MSTNELSDTAHDPSPRRPGSAEFRHVIGHFATGVTVITTMHEGRALGTTASAISSVSLDPPMVLVCMNRSSATGQAIAAGGAFAINILGAQQRALAEHFASKHPDKFDSGVAEATAGAWGQPLLAGAVATIEARVTERMDGGTHTVFLAEVDSAAADGGEPLAYFRGRFGRLDLIP</sequence>
<dbReference type="Gene3D" id="2.30.110.10">
    <property type="entry name" value="Electron Transport, Fmn-binding Protein, Chain A"/>
    <property type="match status" value="1"/>
</dbReference>
<evidence type="ECO:0000313" key="5">
    <source>
        <dbReference type="Proteomes" id="UP000008229"/>
    </source>
</evidence>
<feature type="domain" description="Flavin reductase like" evidence="3">
    <location>
        <begin position="27"/>
        <end position="171"/>
    </location>
</feature>
<dbReference type="PANTHER" id="PTHR30466:SF11">
    <property type="entry name" value="FLAVIN-DEPENDENT MONOOXYGENASE, REDUCTASE SUBUNIT HSAB"/>
    <property type="match status" value="1"/>
</dbReference>
<dbReference type="EMBL" id="CP001854">
    <property type="protein sequence ID" value="ADB52427.1"/>
    <property type="molecule type" value="Genomic_DNA"/>
</dbReference>
<dbReference type="InterPro" id="IPR002563">
    <property type="entry name" value="Flavin_Rdtase-like_dom"/>
</dbReference>
<dbReference type="KEGG" id="cwo:Cwoe_4010"/>
<comment type="similarity">
    <text evidence="1">Belongs to the non-flavoprotein flavin reductase family.</text>
</comment>
<dbReference type="GO" id="GO:0042602">
    <property type="term" value="F:riboflavin reductase (NADPH) activity"/>
    <property type="evidence" value="ECO:0007669"/>
    <property type="project" value="TreeGrafter"/>
</dbReference>
<dbReference type="SMART" id="SM00903">
    <property type="entry name" value="Flavin_Reduct"/>
    <property type="match status" value="1"/>
</dbReference>
<name>D3F3R2_CONWI</name>
<dbReference type="SUPFAM" id="SSF50475">
    <property type="entry name" value="FMN-binding split barrel"/>
    <property type="match status" value="1"/>
</dbReference>
<reference evidence="4 5" key="1">
    <citation type="journal article" date="2010" name="Stand. Genomic Sci.">
        <title>Complete genome sequence of Conexibacter woesei type strain (ID131577).</title>
        <authorList>
            <person name="Pukall R."/>
            <person name="Lapidus A."/>
            <person name="Glavina Del Rio T."/>
            <person name="Copeland A."/>
            <person name="Tice H."/>
            <person name="Cheng J.-F."/>
            <person name="Lucas S."/>
            <person name="Chen F."/>
            <person name="Nolan M."/>
            <person name="Bruce D."/>
            <person name="Goodwin L."/>
            <person name="Pitluck S."/>
            <person name="Mavromatis K."/>
            <person name="Ivanova N."/>
            <person name="Ovchinnikova G."/>
            <person name="Pati A."/>
            <person name="Chen A."/>
            <person name="Palaniappan K."/>
            <person name="Land M."/>
            <person name="Hauser L."/>
            <person name="Chang Y.-J."/>
            <person name="Jeffries C.D."/>
            <person name="Chain P."/>
            <person name="Meincke L."/>
            <person name="Sims D."/>
            <person name="Brettin T."/>
            <person name="Detter J.C."/>
            <person name="Rohde M."/>
            <person name="Goeker M."/>
            <person name="Bristow J."/>
            <person name="Eisen J.A."/>
            <person name="Markowitz V."/>
            <person name="Kyrpides N.C."/>
            <person name="Klenk H.-P."/>
            <person name="Hugenholtz P."/>
        </authorList>
    </citation>
    <scope>NUCLEOTIDE SEQUENCE [LARGE SCALE GENOMIC DNA]</scope>
    <source>
        <strain evidence="5">DSM 14684 / CIP 108061 / JCM 11494 / NBRC 100937 / ID131577</strain>
    </source>
</reference>